<dbReference type="EMBL" id="JAZDWU010000001">
    <property type="protein sequence ID" value="KAL0015787.1"/>
    <property type="molecule type" value="Genomic_DNA"/>
</dbReference>
<accession>A0AAW2DYF6</accession>
<dbReference type="Proteomes" id="UP001459277">
    <property type="component" value="Unassembled WGS sequence"/>
</dbReference>
<dbReference type="AlphaFoldDB" id="A0AAW2DYF6"/>
<proteinExistence type="predicted"/>
<reference evidence="2 3" key="1">
    <citation type="submission" date="2024-01" db="EMBL/GenBank/DDBJ databases">
        <title>A telomere-to-telomere, gap-free genome of sweet tea (Lithocarpus litseifolius).</title>
        <authorList>
            <person name="Zhou J."/>
        </authorList>
    </citation>
    <scope>NUCLEOTIDE SEQUENCE [LARGE SCALE GENOMIC DNA]</scope>
    <source>
        <strain evidence="2">Zhou-2022a</strain>
        <tissue evidence="2">Leaf</tissue>
    </source>
</reference>
<evidence type="ECO:0000313" key="3">
    <source>
        <dbReference type="Proteomes" id="UP001459277"/>
    </source>
</evidence>
<evidence type="ECO:0000313" key="2">
    <source>
        <dbReference type="EMBL" id="KAL0015787.1"/>
    </source>
</evidence>
<gene>
    <name evidence="2" type="ORF">SO802_002856</name>
</gene>
<sequence>MALKVKSSDTDESSEDEDFKMKSYITRQFKKFMKNTNAKGFDKDRRQSSSSQSKTYAKLYKVSEKHEKLYRLATKKLSDVELECEKLSTKFDEANQTIGALRFKNNFLAEKIKKLEAELFQVRAQLETTSSAKFNEMLSI</sequence>
<organism evidence="2 3">
    <name type="scientific">Lithocarpus litseifolius</name>
    <dbReference type="NCBI Taxonomy" id="425828"/>
    <lineage>
        <taxon>Eukaryota</taxon>
        <taxon>Viridiplantae</taxon>
        <taxon>Streptophyta</taxon>
        <taxon>Embryophyta</taxon>
        <taxon>Tracheophyta</taxon>
        <taxon>Spermatophyta</taxon>
        <taxon>Magnoliopsida</taxon>
        <taxon>eudicotyledons</taxon>
        <taxon>Gunneridae</taxon>
        <taxon>Pentapetalae</taxon>
        <taxon>rosids</taxon>
        <taxon>fabids</taxon>
        <taxon>Fagales</taxon>
        <taxon>Fagaceae</taxon>
        <taxon>Lithocarpus</taxon>
    </lineage>
</organism>
<protein>
    <submittedName>
        <fullName evidence="2">Uncharacterized protein</fullName>
    </submittedName>
</protein>
<keyword evidence="1" id="KW-0175">Coiled coil</keyword>
<comment type="caution">
    <text evidence="2">The sequence shown here is derived from an EMBL/GenBank/DDBJ whole genome shotgun (WGS) entry which is preliminary data.</text>
</comment>
<dbReference type="SUPFAM" id="SSF144284">
    <property type="entry name" value="Sec2 N-terminal region"/>
    <property type="match status" value="1"/>
</dbReference>
<keyword evidence="3" id="KW-1185">Reference proteome</keyword>
<feature type="coiled-coil region" evidence="1">
    <location>
        <begin position="70"/>
        <end position="132"/>
    </location>
</feature>
<evidence type="ECO:0000256" key="1">
    <source>
        <dbReference type="SAM" id="Coils"/>
    </source>
</evidence>
<name>A0AAW2DYF6_9ROSI</name>